<gene>
    <name evidence="1" type="ORF">Mco01_53280</name>
</gene>
<dbReference type="Proteomes" id="UP000603904">
    <property type="component" value="Unassembled WGS sequence"/>
</dbReference>
<dbReference type="EMBL" id="BOOC01000030">
    <property type="protein sequence ID" value="GIH42328.1"/>
    <property type="molecule type" value="Genomic_DNA"/>
</dbReference>
<protein>
    <recommendedName>
        <fullName evidence="3">Secreted protein</fullName>
    </recommendedName>
</protein>
<dbReference type="RefSeq" id="WP_204059557.1">
    <property type="nucleotide sequence ID" value="NZ_BAAAGP010000017.1"/>
</dbReference>
<name>A0ABQ4G5I1_9ACTN</name>
<evidence type="ECO:0000313" key="2">
    <source>
        <dbReference type="Proteomes" id="UP000603904"/>
    </source>
</evidence>
<keyword evidence="2" id="KW-1185">Reference proteome</keyword>
<evidence type="ECO:0008006" key="3">
    <source>
        <dbReference type="Google" id="ProtNLM"/>
    </source>
</evidence>
<comment type="caution">
    <text evidence="1">The sequence shown here is derived from an EMBL/GenBank/DDBJ whole genome shotgun (WGS) entry which is preliminary data.</text>
</comment>
<organism evidence="1 2">
    <name type="scientific">Microbispora corallina</name>
    <dbReference type="NCBI Taxonomy" id="83302"/>
    <lineage>
        <taxon>Bacteria</taxon>
        <taxon>Bacillati</taxon>
        <taxon>Actinomycetota</taxon>
        <taxon>Actinomycetes</taxon>
        <taxon>Streptosporangiales</taxon>
        <taxon>Streptosporangiaceae</taxon>
        <taxon>Microbispora</taxon>
    </lineage>
</organism>
<reference evidence="1 2" key="1">
    <citation type="submission" date="2021-01" db="EMBL/GenBank/DDBJ databases">
        <title>Whole genome shotgun sequence of Microbispora corallina NBRC 16416.</title>
        <authorList>
            <person name="Komaki H."/>
            <person name="Tamura T."/>
        </authorList>
    </citation>
    <scope>NUCLEOTIDE SEQUENCE [LARGE SCALE GENOMIC DNA]</scope>
    <source>
        <strain evidence="1 2">NBRC 16416</strain>
    </source>
</reference>
<evidence type="ECO:0000313" key="1">
    <source>
        <dbReference type="EMBL" id="GIH42328.1"/>
    </source>
</evidence>
<accession>A0ABQ4G5I1</accession>
<sequence>MRVGARSVTIIFGLAMAALAVSGLGYTALRTSTGSECTSAEEALIPVLAAQTILAARPDSAVARDRYSGCFQDDPFPYAGTFYEFRGHRESYASFYEAKAKADGWRPVVADEPSEDVCYTKKVGDATAFLSVGANSVDAVQGYSITVSASYQEVPEDGGLLC</sequence>
<proteinExistence type="predicted"/>